<feature type="transmembrane region" description="Helical" evidence="1">
    <location>
        <begin position="20"/>
        <end position="40"/>
    </location>
</feature>
<dbReference type="AlphaFoldDB" id="A0A423X4R6"/>
<proteinExistence type="predicted"/>
<feature type="transmembrane region" description="Helical" evidence="1">
    <location>
        <begin position="102"/>
        <end position="124"/>
    </location>
</feature>
<organism evidence="2 3">
    <name type="scientific">Cytospora schulzeri</name>
    <dbReference type="NCBI Taxonomy" id="448051"/>
    <lineage>
        <taxon>Eukaryota</taxon>
        <taxon>Fungi</taxon>
        <taxon>Dikarya</taxon>
        <taxon>Ascomycota</taxon>
        <taxon>Pezizomycotina</taxon>
        <taxon>Sordariomycetes</taxon>
        <taxon>Sordariomycetidae</taxon>
        <taxon>Diaporthales</taxon>
        <taxon>Cytosporaceae</taxon>
        <taxon>Cytospora</taxon>
    </lineage>
</organism>
<accession>A0A423X4R6</accession>
<dbReference type="OrthoDB" id="5238081at2759"/>
<dbReference type="Proteomes" id="UP000283895">
    <property type="component" value="Unassembled WGS sequence"/>
</dbReference>
<dbReference type="EMBL" id="LKEA01000002">
    <property type="protein sequence ID" value="ROW10925.1"/>
    <property type="molecule type" value="Genomic_DNA"/>
</dbReference>
<reference evidence="2 3" key="1">
    <citation type="submission" date="2015-09" db="EMBL/GenBank/DDBJ databases">
        <title>Host preference determinants of Valsa canker pathogens revealed by comparative genomics.</title>
        <authorList>
            <person name="Yin Z."/>
            <person name="Huang L."/>
        </authorList>
    </citation>
    <scope>NUCLEOTIDE SEQUENCE [LARGE SCALE GENOMIC DNA]</scope>
    <source>
        <strain evidence="2 3">03-1</strain>
    </source>
</reference>
<keyword evidence="1" id="KW-0812">Transmembrane</keyword>
<keyword evidence="3" id="KW-1185">Reference proteome</keyword>
<evidence type="ECO:0000313" key="3">
    <source>
        <dbReference type="Proteomes" id="UP000283895"/>
    </source>
</evidence>
<sequence>MPDLMDLQASLSRLHARYPLICQVALVLSCGGMIGSAMFFPFDAIGNHRYCDILIKYFVVSATVWHTLSLEALIVYGIYILPTGLVVVLLVAILAGPARADVAAWLPLSIVTLSFITVAAHSILHPRRLGNIILNSHSDNSSLQKHRKHQPMYRFQVEPGPIYIRPPSSPPATCTKKSIDTTLTLSSTPARARPSWGHQVLELFVNPATFQSGHQLSRGSSQDTIAYPCDLDEAALPDDGEDISTDAEHRMYNPLLGLDFTRAASPN</sequence>
<gene>
    <name evidence="2" type="ORF">VMCG_01012</name>
</gene>
<keyword evidence="1" id="KW-0472">Membrane</keyword>
<name>A0A423X4R6_9PEZI</name>
<protein>
    <submittedName>
        <fullName evidence="2">Uncharacterized protein</fullName>
    </submittedName>
</protein>
<comment type="caution">
    <text evidence="2">The sequence shown here is derived from an EMBL/GenBank/DDBJ whole genome shotgun (WGS) entry which is preliminary data.</text>
</comment>
<evidence type="ECO:0000256" key="1">
    <source>
        <dbReference type="SAM" id="Phobius"/>
    </source>
</evidence>
<evidence type="ECO:0000313" key="2">
    <source>
        <dbReference type="EMBL" id="ROW10925.1"/>
    </source>
</evidence>
<keyword evidence="1" id="KW-1133">Transmembrane helix</keyword>
<feature type="transmembrane region" description="Helical" evidence="1">
    <location>
        <begin position="73"/>
        <end position="95"/>
    </location>
</feature>